<organism evidence="1 2">
    <name type="scientific">Lachnoanaerobaculum umeaense</name>
    <dbReference type="NCBI Taxonomy" id="617123"/>
    <lineage>
        <taxon>Bacteria</taxon>
        <taxon>Bacillati</taxon>
        <taxon>Bacillota</taxon>
        <taxon>Clostridia</taxon>
        <taxon>Lachnospirales</taxon>
        <taxon>Lachnospiraceae</taxon>
        <taxon>Lachnoanaerobaculum</taxon>
    </lineage>
</organism>
<dbReference type="PANTHER" id="PTHR33705">
    <property type="entry name" value="PHOSPHOCARRIER PROTEIN HPR"/>
    <property type="match status" value="1"/>
</dbReference>
<keyword evidence="2" id="KW-1185">Reference proteome</keyword>
<evidence type="ECO:0000313" key="2">
    <source>
        <dbReference type="Proteomes" id="UP000265562"/>
    </source>
</evidence>
<dbReference type="EMBL" id="CP032364">
    <property type="protein sequence ID" value="AYA98730.1"/>
    <property type="molecule type" value="Genomic_DNA"/>
</dbReference>
<proteinExistence type="predicted"/>
<dbReference type="RefSeq" id="WP_111523902.1">
    <property type="nucleotide sequence ID" value="NZ_CP032364.1"/>
</dbReference>
<dbReference type="Proteomes" id="UP000265562">
    <property type="component" value="Chromosome"/>
</dbReference>
<dbReference type="NCBIfam" id="TIGR01003">
    <property type="entry name" value="PTS_HPr_family"/>
    <property type="match status" value="1"/>
</dbReference>
<name>A0A385PXB2_9FIRM</name>
<dbReference type="AlphaFoldDB" id="A0A385PXB2"/>
<sequence length="86" mass="9448">MVRKSVKIAMDAKTETKPVAMLVQVASQFESRIYVESGTKKVNAKSIMGMMTLKFGDGKEVYISADGNDEIHAVNEMEKYLTSAAV</sequence>
<dbReference type="KEGG" id="lua:D4A81_01590"/>
<dbReference type="CDD" id="cd00367">
    <property type="entry name" value="PTS-HPr_like"/>
    <property type="match status" value="1"/>
</dbReference>
<dbReference type="SUPFAM" id="SSF55594">
    <property type="entry name" value="HPr-like"/>
    <property type="match status" value="1"/>
</dbReference>
<dbReference type="OrthoDB" id="9809047at2"/>
<dbReference type="PRINTS" id="PR00107">
    <property type="entry name" value="PHOSPHOCPHPR"/>
</dbReference>
<reference evidence="1 2" key="1">
    <citation type="submission" date="2018-09" db="EMBL/GenBank/DDBJ databases">
        <title>Genome sequencing of Lachnoanaerobaculum umeaense DSM 23576.</title>
        <authorList>
            <person name="Kook J.-K."/>
            <person name="Park S.-N."/>
            <person name="Lim Y.K."/>
        </authorList>
    </citation>
    <scope>NUCLEOTIDE SEQUENCE [LARGE SCALE GENOMIC DNA]</scope>
    <source>
        <strain evidence="2">DSM 23576 \ CCUG 58757</strain>
    </source>
</reference>
<dbReference type="PROSITE" id="PS51350">
    <property type="entry name" value="PTS_HPR_DOM"/>
    <property type="match status" value="1"/>
</dbReference>
<dbReference type="PANTHER" id="PTHR33705:SF5">
    <property type="entry name" value="HPR-LIKE PROTEIN CRH"/>
    <property type="match status" value="1"/>
</dbReference>
<dbReference type="InterPro" id="IPR050399">
    <property type="entry name" value="HPr"/>
</dbReference>
<dbReference type="Pfam" id="PF00381">
    <property type="entry name" value="PTS-HPr"/>
    <property type="match status" value="1"/>
</dbReference>
<dbReference type="Gene3D" id="3.30.1340.10">
    <property type="entry name" value="HPr-like"/>
    <property type="match status" value="1"/>
</dbReference>
<accession>A0A385PXB2</accession>
<evidence type="ECO:0000313" key="1">
    <source>
        <dbReference type="EMBL" id="AYA98730.1"/>
    </source>
</evidence>
<protein>
    <submittedName>
        <fullName evidence="1">HPr family phosphocarrier protein</fullName>
    </submittedName>
</protein>
<gene>
    <name evidence="1" type="ORF">D4A81_01590</name>
</gene>
<dbReference type="InterPro" id="IPR035895">
    <property type="entry name" value="HPr-like_sf"/>
</dbReference>
<dbReference type="InterPro" id="IPR000032">
    <property type="entry name" value="HPr-like"/>
</dbReference>